<feature type="domain" description="Dihydroorotate dehydrogenase electron transfer subunit iron-sulphur cluster binding" evidence="1">
    <location>
        <begin position="30"/>
        <end position="71"/>
    </location>
</feature>
<name>A0A564ZMQ2_9BACT</name>
<organism evidence="2 3">
    <name type="scientific">Candidatus Methylomirabilis lanthanidiphila</name>
    <dbReference type="NCBI Taxonomy" id="2211376"/>
    <lineage>
        <taxon>Bacteria</taxon>
        <taxon>Candidatus Methylomirabilota</taxon>
        <taxon>Candidatus Methylomirabilia</taxon>
        <taxon>Candidatus Methylomirabilales</taxon>
        <taxon>Candidatus Methylomirabilaceae</taxon>
        <taxon>Candidatus Methylomirabilis</taxon>
    </lineage>
</organism>
<dbReference type="Pfam" id="PF10418">
    <property type="entry name" value="DHODB_Fe-S_bind"/>
    <property type="match status" value="1"/>
</dbReference>
<dbReference type="InterPro" id="IPR019480">
    <property type="entry name" value="Dihydroorotate_DH_Fe-S-bd"/>
</dbReference>
<proteinExistence type="predicted"/>
<protein>
    <submittedName>
        <fullName evidence="2">Dihydroorotate dehydrogenase, electron transfer subunit</fullName>
    </submittedName>
</protein>
<dbReference type="PANTHER" id="PTHR43513:SF3">
    <property type="entry name" value="DIHYDROOROTATE DEHYDROGENASE B (NAD(+)), ELECTRON TRANSFER SUBUNIT-RELATED"/>
    <property type="match status" value="1"/>
</dbReference>
<dbReference type="AlphaFoldDB" id="A0A564ZMQ2"/>
<accession>A0A564ZMQ2</accession>
<gene>
    <name evidence="2" type="ORF">MELA_02996</name>
</gene>
<feature type="non-terminal residue" evidence="2">
    <location>
        <position position="1"/>
    </location>
</feature>
<reference evidence="2 3" key="1">
    <citation type="submission" date="2019-07" db="EMBL/GenBank/DDBJ databases">
        <authorList>
            <person name="Cremers G."/>
        </authorList>
    </citation>
    <scope>NUCLEOTIDE SEQUENCE [LARGE SCALE GENOMIC DNA]</scope>
</reference>
<sequence>GIYACGPYPMLAAIAPIADQYGLPYHASLEANMACGFGACMGCVVPMKGDKEKRTYRLVCKDGPVFDSREILWNEHKTGVGGWGLGVGKVEGQDV</sequence>
<dbReference type="InterPro" id="IPR039261">
    <property type="entry name" value="FNR_nucleotide-bd"/>
</dbReference>
<dbReference type="InterPro" id="IPR037117">
    <property type="entry name" value="Dihydroorotate_DH_ele_sf"/>
</dbReference>
<evidence type="ECO:0000313" key="3">
    <source>
        <dbReference type="Proteomes" id="UP000334340"/>
    </source>
</evidence>
<dbReference type="EMBL" id="CABIKM010000070">
    <property type="protein sequence ID" value="VUZ86591.1"/>
    <property type="molecule type" value="Genomic_DNA"/>
</dbReference>
<evidence type="ECO:0000259" key="1">
    <source>
        <dbReference type="Pfam" id="PF10418"/>
    </source>
</evidence>
<dbReference type="InterPro" id="IPR050353">
    <property type="entry name" value="PyrK_electron_transfer"/>
</dbReference>
<dbReference type="Gene3D" id="2.10.240.10">
    <property type="entry name" value="Dihydroorotate dehydrogenase, electron transfer subunit"/>
    <property type="match status" value="1"/>
</dbReference>
<dbReference type="PANTHER" id="PTHR43513">
    <property type="entry name" value="DIHYDROOROTATE DEHYDROGENASE B (NAD(+)), ELECTRON TRANSFER SUBUNIT"/>
    <property type="match status" value="1"/>
</dbReference>
<keyword evidence="3" id="KW-1185">Reference proteome</keyword>
<dbReference type="Proteomes" id="UP000334340">
    <property type="component" value="Unassembled WGS sequence"/>
</dbReference>
<evidence type="ECO:0000313" key="2">
    <source>
        <dbReference type="EMBL" id="VUZ86591.1"/>
    </source>
</evidence>
<dbReference type="SUPFAM" id="SSF52343">
    <property type="entry name" value="Ferredoxin reductase-like, C-terminal NADP-linked domain"/>
    <property type="match status" value="1"/>
</dbReference>